<evidence type="ECO:0000256" key="1">
    <source>
        <dbReference type="SAM" id="Phobius"/>
    </source>
</evidence>
<dbReference type="SUPFAM" id="SSF48452">
    <property type="entry name" value="TPR-like"/>
    <property type="match status" value="1"/>
</dbReference>
<keyword evidence="1" id="KW-0812">Transmembrane</keyword>
<name>A0ABS8A5A7_9FLAO</name>
<organism evidence="2 3">
    <name type="scientific">Chryseobacterium tagetis</name>
    <dbReference type="NCBI Taxonomy" id="2801334"/>
    <lineage>
        <taxon>Bacteria</taxon>
        <taxon>Pseudomonadati</taxon>
        <taxon>Bacteroidota</taxon>
        <taxon>Flavobacteriia</taxon>
        <taxon>Flavobacteriales</taxon>
        <taxon>Weeksellaceae</taxon>
        <taxon>Chryseobacterium group</taxon>
        <taxon>Chryseobacterium</taxon>
    </lineage>
</organism>
<gene>
    <name evidence="2" type="ORF">JI747_015935</name>
</gene>
<keyword evidence="1" id="KW-0472">Membrane</keyword>
<sequence length="341" mass="39608">MKKQKFLEKFLTAFFILVIFKVIAIIAQSSRMNLENILGSVFKFIFFAAIAIVLIVILQNQEKDPLPPPSTKTYGGGGGSYIDTSLFDKLRSMYEDIARKHIEDNEYKKAAIVYMNLLKDNYRAASTLEQGGFYNEAAVVFLRKVQSKVDAANCYVKAKQYDKAIVLYKELQQKEKVGDLYKEINDLENAYLFYQMVVDDYLQSHQMVKASSIYRNKMESSEQAQQVLLQGWRENKEALNSLTTYFLNISDINTLEKEIQHLYNEISSDKKLMYLEAMKIEFKKDQRLQKPTRDIAYSIIAENINSRSEIVNDLKHFNPGDEVILKDISRYKTGRNKMFRN</sequence>
<keyword evidence="3" id="KW-1185">Reference proteome</keyword>
<keyword evidence="1" id="KW-1133">Transmembrane helix</keyword>
<reference evidence="2 3" key="1">
    <citation type="submission" date="2021-09" db="EMBL/GenBank/DDBJ databases">
        <title>Genome sequencing and assembly of Chryseobacterium sp. RG1.</title>
        <authorList>
            <person name="Chhetri G."/>
        </authorList>
    </citation>
    <scope>NUCLEOTIDE SEQUENCE [LARGE SCALE GENOMIC DNA]</scope>
    <source>
        <strain evidence="2 3">RG1</strain>
    </source>
</reference>
<evidence type="ECO:0000313" key="3">
    <source>
        <dbReference type="Proteomes" id="UP000618240"/>
    </source>
</evidence>
<dbReference type="RefSeq" id="WP_225689865.1">
    <property type="nucleotide sequence ID" value="NZ_JAERSE020000004.1"/>
</dbReference>
<comment type="caution">
    <text evidence="2">The sequence shown here is derived from an EMBL/GenBank/DDBJ whole genome shotgun (WGS) entry which is preliminary data.</text>
</comment>
<dbReference type="InterPro" id="IPR011990">
    <property type="entry name" value="TPR-like_helical_dom_sf"/>
</dbReference>
<proteinExistence type="predicted"/>
<feature type="transmembrane region" description="Helical" evidence="1">
    <location>
        <begin position="40"/>
        <end position="58"/>
    </location>
</feature>
<protein>
    <recommendedName>
        <fullName evidence="4">Soluble NSF attachment protein, SNAP</fullName>
    </recommendedName>
</protein>
<evidence type="ECO:0000313" key="2">
    <source>
        <dbReference type="EMBL" id="MCA6068658.1"/>
    </source>
</evidence>
<evidence type="ECO:0008006" key="4">
    <source>
        <dbReference type="Google" id="ProtNLM"/>
    </source>
</evidence>
<dbReference type="EMBL" id="JAERSE020000004">
    <property type="protein sequence ID" value="MCA6068658.1"/>
    <property type="molecule type" value="Genomic_DNA"/>
</dbReference>
<dbReference type="Proteomes" id="UP000618240">
    <property type="component" value="Unassembled WGS sequence"/>
</dbReference>
<accession>A0ABS8A5A7</accession>
<dbReference type="Gene3D" id="1.25.40.10">
    <property type="entry name" value="Tetratricopeptide repeat domain"/>
    <property type="match status" value="1"/>
</dbReference>